<dbReference type="InterPro" id="IPR050523">
    <property type="entry name" value="AKR_Detox_Biosynth"/>
</dbReference>
<gene>
    <name evidence="2" type="ORF">SAMN06296020_108147</name>
</gene>
<dbReference type="InterPro" id="IPR020471">
    <property type="entry name" value="AKR"/>
</dbReference>
<name>A0AA45WX38_9CLOT</name>
<dbReference type="Proteomes" id="UP001158066">
    <property type="component" value="Unassembled WGS sequence"/>
</dbReference>
<dbReference type="GO" id="GO:0016491">
    <property type="term" value="F:oxidoreductase activity"/>
    <property type="evidence" value="ECO:0007669"/>
    <property type="project" value="InterPro"/>
</dbReference>
<dbReference type="PANTHER" id="PTHR43364:SF1">
    <property type="entry name" value="OXIDOREDUCTASE YDHF"/>
    <property type="match status" value="1"/>
</dbReference>
<evidence type="ECO:0000313" key="3">
    <source>
        <dbReference type="Proteomes" id="UP001158066"/>
    </source>
</evidence>
<protein>
    <submittedName>
        <fullName evidence="2">Predicted oxidoreductase</fullName>
    </submittedName>
</protein>
<feature type="domain" description="NADP-dependent oxidoreductase" evidence="1">
    <location>
        <begin position="17"/>
        <end position="295"/>
    </location>
</feature>
<evidence type="ECO:0000313" key="2">
    <source>
        <dbReference type="EMBL" id="SMP60541.1"/>
    </source>
</evidence>
<proteinExistence type="predicted"/>
<reference evidence="2" key="1">
    <citation type="submission" date="2017-05" db="EMBL/GenBank/DDBJ databases">
        <authorList>
            <person name="Varghese N."/>
            <person name="Submissions S."/>
        </authorList>
    </citation>
    <scope>NUCLEOTIDE SEQUENCE</scope>
    <source>
        <strain evidence="2">Su22</strain>
    </source>
</reference>
<dbReference type="CDD" id="cd19092">
    <property type="entry name" value="AKR_BsYcsN_EcYdhF-like"/>
    <property type="match status" value="1"/>
</dbReference>
<dbReference type="Pfam" id="PF00248">
    <property type="entry name" value="Aldo_ket_red"/>
    <property type="match status" value="1"/>
</dbReference>
<dbReference type="PROSITE" id="PS51257">
    <property type="entry name" value="PROKAR_LIPOPROTEIN"/>
    <property type="match status" value="1"/>
</dbReference>
<dbReference type="InterPro" id="IPR023210">
    <property type="entry name" value="NADP_OxRdtase_dom"/>
</dbReference>
<dbReference type="InterPro" id="IPR036812">
    <property type="entry name" value="NAD(P)_OxRdtase_dom_sf"/>
</dbReference>
<keyword evidence="3" id="KW-1185">Reference proteome</keyword>
<organism evidence="2 3">
    <name type="scientific">Anoxynatronum buryatiense</name>
    <dbReference type="NCBI Taxonomy" id="489973"/>
    <lineage>
        <taxon>Bacteria</taxon>
        <taxon>Bacillati</taxon>
        <taxon>Bacillota</taxon>
        <taxon>Clostridia</taxon>
        <taxon>Eubacteriales</taxon>
        <taxon>Clostridiaceae</taxon>
        <taxon>Anoxynatronum</taxon>
    </lineage>
</organism>
<accession>A0AA45WX38</accession>
<comment type="caution">
    <text evidence="2">The sequence shown here is derived from an EMBL/GenBank/DDBJ whole genome shotgun (WGS) entry which is preliminary data.</text>
</comment>
<evidence type="ECO:0000259" key="1">
    <source>
        <dbReference type="Pfam" id="PF00248"/>
    </source>
</evidence>
<dbReference type="SUPFAM" id="SSF51430">
    <property type="entry name" value="NAD(P)-linked oxidoreductase"/>
    <property type="match status" value="1"/>
</dbReference>
<dbReference type="GO" id="GO:0005829">
    <property type="term" value="C:cytosol"/>
    <property type="evidence" value="ECO:0007669"/>
    <property type="project" value="TreeGrafter"/>
</dbReference>
<dbReference type="Gene3D" id="3.20.20.100">
    <property type="entry name" value="NADP-dependent oxidoreductase domain"/>
    <property type="match status" value="1"/>
</dbReference>
<dbReference type="PANTHER" id="PTHR43364">
    <property type="entry name" value="NADH-SPECIFIC METHYLGLYOXAL REDUCTASE-RELATED"/>
    <property type="match status" value="1"/>
</dbReference>
<dbReference type="AlphaFoldDB" id="A0AA45WX38"/>
<dbReference type="PRINTS" id="PR00069">
    <property type="entry name" value="ALDKETRDTASE"/>
</dbReference>
<dbReference type="EMBL" id="FXUF01000008">
    <property type="protein sequence ID" value="SMP60541.1"/>
    <property type="molecule type" value="Genomic_DNA"/>
</dbReference>
<sequence>MMTQMKLARGSLNAPALVLGCLRMNTLSTREATALVQTAVEKGVTHFDHADVYGDGRSEEVFGKVMEKHPGLRDQILIQSKCGIRKGYYDFSKEYLLSSVEESLQRLKTDYLDILLLHRPDTLMEPAEVAEAFSQLHESGKVRYFGVSNHHPLQIEVLNQHLEQPLILNQLQLSLANTSLLDAGLHVNMNQTAALNRDGYVLDYCRTKGMTLQAWSPLTINPEAGSFIGHGDYVELNRLLERMAESKNTQPSAIALAWIMRHPAGIQPVVGTTRPERLEALSEAAHIHLNRQEWYALYLAAGNRLP</sequence>